<proteinExistence type="predicted"/>
<evidence type="ECO:0000313" key="2">
    <source>
        <dbReference type="EMBL" id="RPB18903.1"/>
    </source>
</evidence>
<name>A0A3N4L7S5_9PEZI</name>
<dbReference type="EMBL" id="ML121604">
    <property type="protein sequence ID" value="RPB18903.1"/>
    <property type="molecule type" value="Genomic_DNA"/>
</dbReference>
<dbReference type="OrthoDB" id="5486866at2759"/>
<sequence length="126" mass="13826">MSTYDDVEFESAPTPRTIDKTSFTSHEPAVPSIPSLRHLWPHCAPSFPLVHCGSGPVTIAKRFCIPGSTLYWANKQAQCKGDKYLVKIEDVPVKSKLVALIELPQELRSGSDVELCALYLTASGHT</sequence>
<evidence type="ECO:0000256" key="1">
    <source>
        <dbReference type="SAM" id="MobiDB-lite"/>
    </source>
</evidence>
<evidence type="ECO:0000313" key="3">
    <source>
        <dbReference type="Proteomes" id="UP000267821"/>
    </source>
</evidence>
<protein>
    <submittedName>
        <fullName evidence="2">Uncharacterized protein</fullName>
    </submittedName>
</protein>
<accession>A0A3N4L7S5</accession>
<feature type="region of interest" description="Disordered" evidence="1">
    <location>
        <begin position="1"/>
        <end position="26"/>
    </location>
</feature>
<reference evidence="2 3" key="1">
    <citation type="journal article" date="2018" name="Nat. Ecol. Evol.">
        <title>Pezizomycetes genomes reveal the molecular basis of ectomycorrhizal truffle lifestyle.</title>
        <authorList>
            <person name="Murat C."/>
            <person name="Payen T."/>
            <person name="Noel B."/>
            <person name="Kuo A."/>
            <person name="Morin E."/>
            <person name="Chen J."/>
            <person name="Kohler A."/>
            <person name="Krizsan K."/>
            <person name="Balestrini R."/>
            <person name="Da Silva C."/>
            <person name="Montanini B."/>
            <person name="Hainaut M."/>
            <person name="Levati E."/>
            <person name="Barry K.W."/>
            <person name="Belfiori B."/>
            <person name="Cichocki N."/>
            <person name="Clum A."/>
            <person name="Dockter R.B."/>
            <person name="Fauchery L."/>
            <person name="Guy J."/>
            <person name="Iotti M."/>
            <person name="Le Tacon F."/>
            <person name="Lindquist E.A."/>
            <person name="Lipzen A."/>
            <person name="Malagnac F."/>
            <person name="Mello A."/>
            <person name="Molinier V."/>
            <person name="Miyauchi S."/>
            <person name="Poulain J."/>
            <person name="Riccioni C."/>
            <person name="Rubini A."/>
            <person name="Sitrit Y."/>
            <person name="Splivallo R."/>
            <person name="Traeger S."/>
            <person name="Wang M."/>
            <person name="Zifcakova L."/>
            <person name="Wipf D."/>
            <person name="Zambonelli A."/>
            <person name="Paolocci F."/>
            <person name="Nowrousian M."/>
            <person name="Ottonello S."/>
            <person name="Baldrian P."/>
            <person name="Spatafora J.W."/>
            <person name="Henrissat B."/>
            <person name="Nagy L.G."/>
            <person name="Aury J.M."/>
            <person name="Wincker P."/>
            <person name="Grigoriev I.V."/>
            <person name="Bonfante P."/>
            <person name="Martin F.M."/>
        </authorList>
    </citation>
    <scope>NUCLEOTIDE SEQUENCE [LARGE SCALE GENOMIC DNA]</scope>
    <source>
        <strain evidence="2 3">ATCC MYA-4762</strain>
    </source>
</reference>
<dbReference type="AlphaFoldDB" id="A0A3N4L7S5"/>
<keyword evidence="3" id="KW-1185">Reference proteome</keyword>
<gene>
    <name evidence="2" type="ORF">L211DRAFT_853666</name>
</gene>
<dbReference type="Proteomes" id="UP000267821">
    <property type="component" value="Unassembled WGS sequence"/>
</dbReference>
<organism evidence="2 3">
    <name type="scientific">Terfezia boudieri ATCC MYA-4762</name>
    <dbReference type="NCBI Taxonomy" id="1051890"/>
    <lineage>
        <taxon>Eukaryota</taxon>
        <taxon>Fungi</taxon>
        <taxon>Dikarya</taxon>
        <taxon>Ascomycota</taxon>
        <taxon>Pezizomycotina</taxon>
        <taxon>Pezizomycetes</taxon>
        <taxon>Pezizales</taxon>
        <taxon>Pezizaceae</taxon>
        <taxon>Terfezia</taxon>
    </lineage>
</organism>
<dbReference type="InParanoid" id="A0A3N4L7S5"/>